<dbReference type="GO" id="GO:0006826">
    <property type="term" value="P:iron ion transport"/>
    <property type="evidence" value="ECO:0007669"/>
    <property type="project" value="UniProtKB-KW"/>
</dbReference>
<keyword evidence="14" id="KW-0732">Signal</keyword>
<organism evidence="17 18">
    <name type="scientific">Hyphomicrobium sulfonivorans</name>
    <dbReference type="NCBI Taxonomy" id="121290"/>
    <lineage>
        <taxon>Bacteria</taxon>
        <taxon>Pseudomonadati</taxon>
        <taxon>Pseudomonadota</taxon>
        <taxon>Alphaproteobacteria</taxon>
        <taxon>Hyphomicrobiales</taxon>
        <taxon>Hyphomicrobiaceae</taxon>
        <taxon>Hyphomicrobium</taxon>
    </lineage>
</organism>
<dbReference type="EMBL" id="LMTR01000083">
    <property type="protein sequence ID" value="KWT64967.1"/>
    <property type="molecule type" value="Genomic_DNA"/>
</dbReference>
<keyword evidence="8 12" id="KW-0798">TonB box</keyword>
<evidence type="ECO:0000259" key="15">
    <source>
        <dbReference type="Pfam" id="PF00593"/>
    </source>
</evidence>
<evidence type="ECO:0000256" key="4">
    <source>
        <dbReference type="ARBA" id="ARBA00022496"/>
    </source>
</evidence>
<evidence type="ECO:0000256" key="12">
    <source>
        <dbReference type="RuleBase" id="RU003357"/>
    </source>
</evidence>
<evidence type="ECO:0000256" key="3">
    <source>
        <dbReference type="ARBA" id="ARBA00022452"/>
    </source>
</evidence>
<keyword evidence="5 11" id="KW-0812">Transmembrane</keyword>
<dbReference type="InterPro" id="IPR012910">
    <property type="entry name" value="Plug_dom"/>
</dbReference>
<evidence type="ECO:0000256" key="8">
    <source>
        <dbReference type="ARBA" id="ARBA00023077"/>
    </source>
</evidence>
<keyword evidence="9 11" id="KW-0472">Membrane</keyword>
<sequence>MSAAISAAVAATVIGPASAQEAAQAGASPDEPAAISLPELSVETEAAPAKRNKKKQTLKNNAASGSSGTSSGVVTTAALPGIVVEGEKVVRSMRDTTTSIGVVTGQQIRDEQIEDLQGALNSQANVVAPKGAGGNNGFAIRGLNSEGLTNNQNPSAAPLISVVIDGATQNGEATRRGARGLWDVEQVEVLRGPQTTLQARNALAGAVFVKTNDPTYKWETIVEGTAGGQDLKSGGFVFNAPIVVGQSALRISGQSFQRNHDISYGNPENNTLDEDVLRTVRGKLLLEPDSLPGLSALFTISRADDRPAVLSVSPPFFERHLDATANLDFRETKTTNYIADVGYDLGAGLSVRSITAYADTETTIGSAPSNSYQRDVTRNGGDFTQDLRLEIENRGNGLSGVVGLFYGSFKYANITFDTIDAASLGLPFPGAITVQDLATDVETESMAAYADLRYRFFDRFVLIGGGRLLKDTVKSSTVGDILPLIAGVSLQKNFSNDFTEALPRLGLTYDLTAEQTVGVTYNKGYRNGYTEFNINTQQFNTVKPEYLDAYELSYRSNWANNTISFNANAFYYDYKNQQVAFEEDLFGMLPYPVSYILNADSSHAYGAEFEARWRPIAPLQLYGSLGLMRTKFDTFVSPAADFTGNEFPDAPAYTIAAGGMYRHASGWFAGANVRYTDGYYSGGDLGNTALRFVDSYTLVDARVGYEWTNYTLTLFAKNLFNEDYVTSIGQNARQATVGDTQLIGLTLRGTF</sequence>
<feature type="compositionally biased region" description="Low complexity" evidence="13">
    <location>
        <begin position="62"/>
        <end position="71"/>
    </location>
</feature>
<evidence type="ECO:0000256" key="5">
    <source>
        <dbReference type="ARBA" id="ARBA00022692"/>
    </source>
</evidence>
<protein>
    <submittedName>
        <fullName evidence="17">TonB-dependent receptor</fullName>
    </submittedName>
</protein>
<accession>A0A109BB30</accession>
<feature type="chain" id="PRO_5007132510" evidence="14">
    <location>
        <begin position="20"/>
        <end position="751"/>
    </location>
</feature>
<keyword evidence="6" id="KW-0408">Iron</keyword>
<feature type="domain" description="TonB-dependent receptor-like beta-barrel" evidence="15">
    <location>
        <begin position="326"/>
        <end position="719"/>
    </location>
</feature>
<dbReference type="PROSITE" id="PS52016">
    <property type="entry name" value="TONB_DEPENDENT_REC_3"/>
    <property type="match status" value="1"/>
</dbReference>
<dbReference type="PANTHER" id="PTHR32552">
    <property type="entry name" value="FERRICHROME IRON RECEPTOR-RELATED"/>
    <property type="match status" value="1"/>
</dbReference>
<feature type="signal peptide" evidence="14">
    <location>
        <begin position="1"/>
        <end position="19"/>
    </location>
</feature>
<evidence type="ECO:0000256" key="2">
    <source>
        <dbReference type="ARBA" id="ARBA00022448"/>
    </source>
</evidence>
<evidence type="ECO:0000256" key="6">
    <source>
        <dbReference type="ARBA" id="ARBA00023004"/>
    </source>
</evidence>
<evidence type="ECO:0000313" key="17">
    <source>
        <dbReference type="EMBL" id="KWT64967.1"/>
    </source>
</evidence>
<keyword evidence="10 11" id="KW-0998">Cell outer membrane</keyword>
<feature type="region of interest" description="Disordered" evidence="13">
    <location>
        <begin position="18"/>
        <end position="71"/>
    </location>
</feature>
<reference evidence="17 18" key="1">
    <citation type="submission" date="2015-10" db="EMBL/GenBank/DDBJ databases">
        <title>Transcriptomic analysis of a linuron degrading triple-species bacterial consortium.</title>
        <authorList>
            <person name="Albers P."/>
        </authorList>
    </citation>
    <scope>NUCLEOTIDE SEQUENCE [LARGE SCALE GENOMIC DNA]</scope>
    <source>
        <strain evidence="17 18">WDL6</strain>
    </source>
</reference>
<dbReference type="InterPro" id="IPR036942">
    <property type="entry name" value="Beta-barrel_TonB_sf"/>
</dbReference>
<dbReference type="AlphaFoldDB" id="A0A109BB30"/>
<keyword evidence="3 11" id="KW-1134">Transmembrane beta strand</keyword>
<comment type="similarity">
    <text evidence="11 12">Belongs to the TonB-dependent receptor family.</text>
</comment>
<dbReference type="Proteomes" id="UP000059074">
    <property type="component" value="Unassembled WGS sequence"/>
</dbReference>
<dbReference type="Pfam" id="PF00593">
    <property type="entry name" value="TonB_dep_Rec_b-barrel"/>
    <property type="match status" value="1"/>
</dbReference>
<evidence type="ECO:0000256" key="7">
    <source>
        <dbReference type="ARBA" id="ARBA00023065"/>
    </source>
</evidence>
<proteinExistence type="inferred from homology"/>
<evidence type="ECO:0000256" key="11">
    <source>
        <dbReference type="PROSITE-ProRule" id="PRU01360"/>
    </source>
</evidence>
<dbReference type="PANTHER" id="PTHR32552:SF81">
    <property type="entry name" value="TONB-DEPENDENT OUTER MEMBRANE RECEPTOR"/>
    <property type="match status" value="1"/>
</dbReference>
<comment type="subcellular location">
    <subcellularLocation>
        <location evidence="1 11">Cell outer membrane</location>
        <topology evidence="1 11">Multi-pass membrane protein</topology>
    </subcellularLocation>
</comment>
<evidence type="ECO:0000313" key="18">
    <source>
        <dbReference type="Proteomes" id="UP000059074"/>
    </source>
</evidence>
<evidence type="ECO:0000256" key="9">
    <source>
        <dbReference type="ARBA" id="ARBA00023136"/>
    </source>
</evidence>
<keyword evidence="17" id="KW-0675">Receptor</keyword>
<dbReference type="GO" id="GO:0009279">
    <property type="term" value="C:cell outer membrane"/>
    <property type="evidence" value="ECO:0007669"/>
    <property type="project" value="UniProtKB-SubCell"/>
</dbReference>
<name>A0A109BB30_HYPSL</name>
<dbReference type="SUPFAM" id="SSF56935">
    <property type="entry name" value="Porins"/>
    <property type="match status" value="1"/>
</dbReference>
<keyword evidence="2 11" id="KW-0813">Transport</keyword>
<feature type="domain" description="TonB-dependent receptor plug" evidence="16">
    <location>
        <begin position="93"/>
        <end position="206"/>
    </location>
</feature>
<dbReference type="STRING" id="121290.APY04_3055"/>
<keyword evidence="4" id="KW-0410">Iron transport</keyword>
<evidence type="ECO:0000259" key="16">
    <source>
        <dbReference type="Pfam" id="PF07715"/>
    </source>
</evidence>
<dbReference type="InterPro" id="IPR000531">
    <property type="entry name" value="Beta-barrel_TonB"/>
</dbReference>
<dbReference type="Pfam" id="PF07715">
    <property type="entry name" value="Plug"/>
    <property type="match status" value="1"/>
</dbReference>
<comment type="caution">
    <text evidence="17">The sequence shown here is derived from an EMBL/GenBank/DDBJ whole genome shotgun (WGS) entry which is preliminary data.</text>
</comment>
<evidence type="ECO:0000256" key="14">
    <source>
        <dbReference type="SAM" id="SignalP"/>
    </source>
</evidence>
<keyword evidence="7" id="KW-0406">Ion transport</keyword>
<dbReference type="Gene3D" id="2.40.170.20">
    <property type="entry name" value="TonB-dependent receptor, beta-barrel domain"/>
    <property type="match status" value="1"/>
</dbReference>
<evidence type="ECO:0000256" key="13">
    <source>
        <dbReference type="SAM" id="MobiDB-lite"/>
    </source>
</evidence>
<keyword evidence="18" id="KW-1185">Reference proteome</keyword>
<dbReference type="PATRIC" id="fig|121290.4.peg.2121"/>
<evidence type="ECO:0000256" key="10">
    <source>
        <dbReference type="ARBA" id="ARBA00023237"/>
    </source>
</evidence>
<gene>
    <name evidence="17" type="ORF">APY04_3055</name>
</gene>
<feature type="compositionally biased region" description="Low complexity" evidence="13">
    <location>
        <begin position="18"/>
        <end position="29"/>
    </location>
</feature>
<evidence type="ECO:0000256" key="1">
    <source>
        <dbReference type="ARBA" id="ARBA00004571"/>
    </source>
</evidence>
<dbReference type="InterPro" id="IPR039426">
    <property type="entry name" value="TonB-dep_rcpt-like"/>
</dbReference>